<accession>A0ABY2S6G5</accession>
<name>A0ABY2S6G5_9PSEU</name>
<comment type="caution">
    <text evidence="2">The sequence shown here is derived from an EMBL/GenBank/DDBJ whole genome shotgun (WGS) entry which is preliminary data.</text>
</comment>
<reference evidence="2 3" key="1">
    <citation type="journal article" date="2015" name="Antonie Van Leeuwenhoek">
        <title>Prauserella endophytica sp. nov., an endophytic actinobacterium isolated from Tamarix taklamakanensis.</title>
        <authorList>
            <person name="Liu J.M."/>
            <person name="Habden X."/>
            <person name="Guo L."/>
            <person name="Tuo L."/>
            <person name="Jiang Z.K."/>
            <person name="Liu S.W."/>
            <person name="Liu X.F."/>
            <person name="Chen L."/>
            <person name="Li R.F."/>
            <person name="Zhang Y.Q."/>
            <person name="Sun C.H."/>
        </authorList>
    </citation>
    <scope>NUCLEOTIDE SEQUENCE [LARGE SCALE GENOMIC DNA]</scope>
    <source>
        <strain evidence="2 3">CGMCC 4.7182</strain>
    </source>
</reference>
<proteinExistence type="predicted"/>
<dbReference type="Pfam" id="PF13787">
    <property type="entry name" value="HXXEE"/>
    <property type="match status" value="1"/>
</dbReference>
<gene>
    <name evidence="2" type="ORF">FCN18_12040</name>
</gene>
<keyword evidence="1" id="KW-0812">Transmembrane</keyword>
<feature type="transmembrane region" description="Helical" evidence="1">
    <location>
        <begin position="114"/>
        <end position="134"/>
    </location>
</feature>
<feature type="transmembrane region" description="Helical" evidence="1">
    <location>
        <begin position="146"/>
        <end position="165"/>
    </location>
</feature>
<evidence type="ECO:0000313" key="2">
    <source>
        <dbReference type="EMBL" id="TKG71503.1"/>
    </source>
</evidence>
<keyword evidence="3" id="KW-1185">Reference proteome</keyword>
<dbReference type="InterPro" id="IPR025671">
    <property type="entry name" value="HXXEE"/>
</dbReference>
<feature type="transmembrane region" description="Helical" evidence="1">
    <location>
        <begin position="63"/>
        <end position="82"/>
    </location>
</feature>
<keyword evidence="1" id="KW-0472">Membrane</keyword>
<organism evidence="2 3">
    <name type="scientific">Prauserella endophytica</name>
    <dbReference type="NCBI Taxonomy" id="1592324"/>
    <lineage>
        <taxon>Bacteria</taxon>
        <taxon>Bacillati</taxon>
        <taxon>Actinomycetota</taxon>
        <taxon>Actinomycetes</taxon>
        <taxon>Pseudonocardiales</taxon>
        <taxon>Pseudonocardiaceae</taxon>
        <taxon>Prauserella</taxon>
        <taxon>Prauserella coralliicola group</taxon>
    </lineage>
</organism>
<dbReference type="Proteomes" id="UP000309992">
    <property type="component" value="Unassembled WGS sequence"/>
</dbReference>
<dbReference type="RefSeq" id="WP_112275069.1">
    <property type="nucleotide sequence ID" value="NZ_SWMS01000005.1"/>
</dbReference>
<sequence>MAGKDVVPKSVTWGLFVAWAVHDAEELVTMPGWVGRSRQRLTTRLPWVPARVWDRLDVSRTHATVAIGLMGGVLAAASFAGARTGGRSGLYQAVLTGFGWHSLTHVAQAVATGGYAPGVVTAPTVVAPFSLWARRKLRAAGIDRDGGAWSLVLLPVVLAAVHGAASRIEGHSRAG</sequence>
<protein>
    <submittedName>
        <fullName evidence="2">HXXEE domain-containing protein</fullName>
    </submittedName>
</protein>
<evidence type="ECO:0000313" key="3">
    <source>
        <dbReference type="Proteomes" id="UP000309992"/>
    </source>
</evidence>
<evidence type="ECO:0000256" key="1">
    <source>
        <dbReference type="SAM" id="Phobius"/>
    </source>
</evidence>
<keyword evidence="1" id="KW-1133">Transmembrane helix</keyword>
<dbReference type="EMBL" id="SWMS01000005">
    <property type="protein sequence ID" value="TKG71503.1"/>
    <property type="molecule type" value="Genomic_DNA"/>
</dbReference>